<dbReference type="HOGENOM" id="CLU_2731550_0_0_10"/>
<gene>
    <name evidence="1" type="ORF">HMPREF9446_02903</name>
</gene>
<protein>
    <submittedName>
        <fullName evidence="1">Uncharacterized protein</fullName>
    </submittedName>
</protein>
<evidence type="ECO:0000313" key="2">
    <source>
        <dbReference type="Proteomes" id="UP000003416"/>
    </source>
</evidence>
<evidence type="ECO:0000313" key="1">
    <source>
        <dbReference type="EMBL" id="EGF52687.1"/>
    </source>
</evidence>
<dbReference type="STRING" id="763034.HMPREF9446_02903"/>
<comment type="caution">
    <text evidence="1">The sequence shown here is derived from an EMBL/GenBank/DDBJ whole genome shotgun (WGS) entry which is preliminary data.</text>
</comment>
<proteinExistence type="predicted"/>
<dbReference type="EMBL" id="AFBN01000089">
    <property type="protein sequence ID" value="EGF52687.1"/>
    <property type="molecule type" value="Genomic_DNA"/>
</dbReference>
<name>F3PVX3_9BACE</name>
<organism evidence="1 2">
    <name type="scientific">Bacteroides fluxus YIT 12057</name>
    <dbReference type="NCBI Taxonomy" id="763034"/>
    <lineage>
        <taxon>Bacteria</taxon>
        <taxon>Pseudomonadati</taxon>
        <taxon>Bacteroidota</taxon>
        <taxon>Bacteroidia</taxon>
        <taxon>Bacteroidales</taxon>
        <taxon>Bacteroidaceae</taxon>
        <taxon>Bacteroides</taxon>
    </lineage>
</organism>
<sequence length="71" mass="8552">MIIDGWLRPLTSNPNFFEHKDKRNNRDFSFFCLHLHKKQSDHALTQEYNVLTRKMQPLKKYQPVSHKRLAG</sequence>
<reference evidence="1 2" key="1">
    <citation type="submission" date="2011-02" db="EMBL/GenBank/DDBJ databases">
        <authorList>
            <person name="Weinstock G."/>
            <person name="Sodergren E."/>
            <person name="Clifton S."/>
            <person name="Fulton L."/>
            <person name="Fulton B."/>
            <person name="Courtney L."/>
            <person name="Fronick C."/>
            <person name="Harrison M."/>
            <person name="Strong C."/>
            <person name="Farmer C."/>
            <person name="Delahaunty K."/>
            <person name="Markovic C."/>
            <person name="Hall O."/>
            <person name="Minx P."/>
            <person name="Tomlinson C."/>
            <person name="Mitreva M."/>
            <person name="Hou S."/>
            <person name="Chen J."/>
            <person name="Wollam A."/>
            <person name="Pepin K.H."/>
            <person name="Johnson M."/>
            <person name="Bhonagiri V."/>
            <person name="Zhang X."/>
            <person name="Suruliraj S."/>
            <person name="Warren W."/>
            <person name="Chinwalla A."/>
            <person name="Mardis E.R."/>
            <person name="Wilson R.K."/>
        </authorList>
    </citation>
    <scope>NUCLEOTIDE SEQUENCE [LARGE SCALE GENOMIC DNA]</scope>
    <source>
        <strain evidence="1 2">YIT 12057</strain>
    </source>
</reference>
<dbReference type="Proteomes" id="UP000003416">
    <property type="component" value="Unassembled WGS sequence"/>
</dbReference>
<accession>F3PVX3</accession>
<dbReference type="AlphaFoldDB" id="F3PVX3"/>
<keyword evidence="2" id="KW-1185">Reference proteome</keyword>